<dbReference type="InterPro" id="IPR004323">
    <property type="entry name" value="Ion_tolerance_CutA"/>
</dbReference>
<keyword evidence="3" id="KW-1185">Reference proteome</keyword>
<dbReference type="AlphaFoldDB" id="A0A917Q4V4"/>
<sequence>MERPLLVYTTFPDEAAAAAVSRALVERGLAACVNLIPGMRSVYSWQGAIEEAGEIVGLVKTRSGLEEAVAATIRETHPYETPVVLTIPVGADAPTTAWLMGATGA</sequence>
<dbReference type="SUPFAM" id="SSF54913">
    <property type="entry name" value="GlnB-like"/>
    <property type="match status" value="1"/>
</dbReference>
<dbReference type="GO" id="GO:0005507">
    <property type="term" value="F:copper ion binding"/>
    <property type="evidence" value="ECO:0007669"/>
    <property type="project" value="TreeGrafter"/>
</dbReference>
<dbReference type="GO" id="GO:0010038">
    <property type="term" value="P:response to metal ion"/>
    <property type="evidence" value="ECO:0007669"/>
    <property type="project" value="InterPro"/>
</dbReference>
<dbReference type="Gene3D" id="3.30.70.120">
    <property type="match status" value="1"/>
</dbReference>
<accession>A0A917Q4V4</accession>
<dbReference type="RefSeq" id="WP_188909879.1">
    <property type="nucleotide sequence ID" value="NZ_BMMF01000002.1"/>
</dbReference>
<dbReference type="Pfam" id="PF03091">
    <property type="entry name" value="CutA1"/>
    <property type="match status" value="1"/>
</dbReference>
<evidence type="ECO:0000313" key="2">
    <source>
        <dbReference type="EMBL" id="GGK24048.1"/>
    </source>
</evidence>
<dbReference type="InterPro" id="IPR011322">
    <property type="entry name" value="N-reg_PII-like_a/b"/>
</dbReference>
<comment type="similarity">
    <text evidence="1">Belongs to the CutA family.</text>
</comment>
<reference evidence="2 3" key="1">
    <citation type="journal article" date="2014" name="Int. J. Syst. Evol. Microbiol.">
        <title>Complete genome sequence of Corynebacterium casei LMG S-19264T (=DSM 44701T), isolated from a smear-ripened cheese.</title>
        <authorList>
            <consortium name="US DOE Joint Genome Institute (JGI-PGF)"/>
            <person name="Walter F."/>
            <person name="Albersmeier A."/>
            <person name="Kalinowski J."/>
            <person name="Ruckert C."/>
        </authorList>
    </citation>
    <scope>NUCLEOTIDE SEQUENCE [LARGE SCALE GENOMIC DNA]</scope>
    <source>
        <strain evidence="2 3">CGMCC 1.9161</strain>
    </source>
</reference>
<name>A0A917Q4V4_9HYPH</name>
<protein>
    <submittedName>
        <fullName evidence="2">Dihydroorotate dehydrogenase</fullName>
    </submittedName>
</protein>
<dbReference type="PANTHER" id="PTHR23419:SF8">
    <property type="entry name" value="FI09726P"/>
    <property type="match status" value="1"/>
</dbReference>
<dbReference type="Proteomes" id="UP000600449">
    <property type="component" value="Unassembled WGS sequence"/>
</dbReference>
<gene>
    <name evidence="2" type="ORF">GCM10011322_08380</name>
</gene>
<dbReference type="PANTHER" id="PTHR23419">
    <property type="entry name" value="DIVALENT CATION TOLERANCE CUTA-RELATED"/>
    <property type="match status" value="1"/>
</dbReference>
<dbReference type="InterPro" id="IPR015867">
    <property type="entry name" value="N-reg_PII/ATP_PRibTrfase_C"/>
</dbReference>
<comment type="caution">
    <text evidence="2">The sequence shown here is derived from an EMBL/GenBank/DDBJ whole genome shotgun (WGS) entry which is preliminary data.</text>
</comment>
<proteinExistence type="inferred from homology"/>
<evidence type="ECO:0000256" key="1">
    <source>
        <dbReference type="ARBA" id="ARBA00010169"/>
    </source>
</evidence>
<evidence type="ECO:0000313" key="3">
    <source>
        <dbReference type="Proteomes" id="UP000600449"/>
    </source>
</evidence>
<organism evidence="2 3">
    <name type="scientific">Salinarimonas ramus</name>
    <dbReference type="NCBI Taxonomy" id="690164"/>
    <lineage>
        <taxon>Bacteria</taxon>
        <taxon>Pseudomonadati</taxon>
        <taxon>Pseudomonadota</taxon>
        <taxon>Alphaproteobacteria</taxon>
        <taxon>Hyphomicrobiales</taxon>
        <taxon>Salinarimonadaceae</taxon>
        <taxon>Salinarimonas</taxon>
    </lineage>
</organism>
<dbReference type="EMBL" id="BMMF01000002">
    <property type="protein sequence ID" value="GGK24048.1"/>
    <property type="molecule type" value="Genomic_DNA"/>
</dbReference>